<sequence>MLKKKKVLALLTTTMIVVGSLGLSAYGASVSKTLQAYYGTSRIIIDGKDVTNTIEPFIVDGTTYIPLRAVANAFNKKVEWNALTSTANITEDLTQVNQYYQAEILKRDVKIMELESKVKSLEKELEAKKEITLSDLQKQLNKDHDKYKKVEFDITLSGSKSKITVKIETDLHDFSKEWKELKDSHKVSYLQDIVDDILDAYPDASVTGYIRDIDAKKDILDFSVDKKGKVSIDTKSSSSGTLAGLEDDLNDDFYDYFKKEKIDFDIELKGTKNDITFYVDLKNSSSSKAWEKLTSGDKKAFMKEIHDDIADEYKKANIEGFVYYGDKELYEY</sequence>
<dbReference type="EMBL" id="CP000853">
    <property type="protein sequence ID" value="ABW20144.1"/>
    <property type="molecule type" value="Genomic_DNA"/>
</dbReference>
<dbReference type="InterPro" id="IPR036582">
    <property type="entry name" value="Mao_N_sf"/>
</dbReference>
<name>A8MK12_ALKOO</name>
<evidence type="ECO:0000259" key="2">
    <source>
        <dbReference type="Pfam" id="PF07833"/>
    </source>
</evidence>
<evidence type="ECO:0000313" key="4">
    <source>
        <dbReference type="Proteomes" id="UP000000269"/>
    </source>
</evidence>
<evidence type="ECO:0000313" key="3">
    <source>
        <dbReference type="EMBL" id="ABW20144.1"/>
    </source>
</evidence>
<gene>
    <name evidence="3" type="ordered locus">Clos_2613</name>
</gene>
<feature type="coiled-coil region" evidence="1">
    <location>
        <begin position="104"/>
        <end position="131"/>
    </location>
</feature>
<dbReference type="Pfam" id="PF07833">
    <property type="entry name" value="Cu_amine_oxidN1"/>
    <property type="match status" value="1"/>
</dbReference>
<proteinExistence type="predicted"/>
<dbReference type="STRING" id="350688.Clos_2613"/>
<dbReference type="SUPFAM" id="SSF55383">
    <property type="entry name" value="Copper amine oxidase, domain N"/>
    <property type="match status" value="1"/>
</dbReference>
<evidence type="ECO:0000256" key="1">
    <source>
        <dbReference type="SAM" id="Coils"/>
    </source>
</evidence>
<dbReference type="Proteomes" id="UP000000269">
    <property type="component" value="Chromosome"/>
</dbReference>
<dbReference type="InterPro" id="IPR012854">
    <property type="entry name" value="Cu_amine_oxidase-like_N"/>
</dbReference>
<keyword evidence="1" id="KW-0175">Coiled coil</keyword>
<dbReference type="OrthoDB" id="337615at2"/>
<dbReference type="Gene3D" id="3.30.457.10">
    <property type="entry name" value="Copper amine oxidase-like, N-terminal domain"/>
    <property type="match status" value="1"/>
</dbReference>
<dbReference type="KEGG" id="aoe:Clos_2613"/>
<protein>
    <submittedName>
        <fullName evidence="3">Copper amine oxidase domain protein</fullName>
    </submittedName>
</protein>
<keyword evidence="4" id="KW-1185">Reference proteome</keyword>
<accession>A8MK12</accession>
<dbReference type="RefSeq" id="WP_012160451.1">
    <property type="nucleotide sequence ID" value="NC_009922.1"/>
</dbReference>
<dbReference type="AlphaFoldDB" id="A8MK12"/>
<organism evidence="3 4">
    <name type="scientific">Alkaliphilus oremlandii (strain OhILAs)</name>
    <name type="common">Clostridium oremlandii (strain OhILAs)</name>
    <dbReference type="NCBI Taxonomy" id="350688"/>
    <lineage>
        <taxon>Bacteria</taxon>
        <taxon>Bacillati</taxon>
        <taxon>Bacillota</taxon>
        <taxon>Clostridia</taxon>
        <taxon>Peptostreptococcales</taxon>
        <taxon>Natronincolaceae</taxon>
        <taxon>Alkaliphilus</taxon>
    </lineage>
</organism>
<dbReference type="eggNOG" id="COG0825">
    <property type="taxonomic scope" value="Bacteria"/>
</dbReference>
<feature type="domain" description="Copper amine oxidase-like N-terminal" evidence="2">
    <location>
        <begin position="45"/>
        <end position="104"/>
    </location>
</feature>
<reference evidence="4" key="1">
    <citation type="submission" date="2007-10" db="EMBL/GenBank/DDBJ databases">
        <title>Complete genome of Alkaliphilus oremlandii OhILAs.</title>
        <authorList>
            <person name="Copeland A."/>
            <person name="Lucas S."/>
            <person name="Lapidus A."/>
            <person name="Barry K."/>
            <person name="Detter J.C."/>
            <person name="Glavina del Rio T."/>
            <person name="Hammon N."/>
            <person name="Israni S."/>
            <person name="Dalin E."/>
            <person name="Tice H."/>
            <person name="Pitluck S."/>
            <person name="Chain P."/>
            <person name="Malfatti S."/>
            <person name="Shin M."/>
            <person name="Vergez L."/>
            <person name="Schmutz J."/>
            <person name="Larimer F."/>
            <person name="Land M."/>
            <person name="Hauser L."/>
            <person name="Kyrpides N."/>
            <person name="Mikhailova N."/>
            <person name="Stolz J.F."/>
            <person name="Dawson A."/>
            <person name="Fisher E."/>
            <person name="Crable B."/>
            <person name="Perera E."/>
            <person name="Lisak J."/>
            <person name="Ranganathan M."/>
            <person name="Basu P."/>
            <person name="Richardson P."/>
        </authorList>
    </citation>
    <scope>NUCLEOTIDE SEQUENCE [LARGE SCALE GENOMIC DNA]</scope>
    <source>
        <strain evidence="4">OhILAs</strain>
    </source>
</reference>
<dbReference type="HOGENOM" id="CLU_067290_0_0_9"/>